<dbReference type="PANTHER" id="PTHR22999:SF40">
    <property type="entry name" value="PX DOMAIN-CONTAINING PROTEIN KINASE-LIKE PROTEIN"/>
    <property type="match status" value="1"/>
</dbReference>
<comment type="subcellular location">
    <subcellularLocation>
        <location evidence="1">Cytoplasm</location>
    </subcellularLocation>
</comment>
<reference evidence="4" key="2">
    <citation type="submission" date="2025-08" db="UniProtKB">
        <authorList>
            <consortium name="Ensembl"/>
        </authorList>
    </citation>
    <scope>IDENTIFICATION</scope>
</reference>
<proteinExistence type="predicted"/>
<keyword evidence="2" id="KW-0963">Cytoplasm</keyword>
<dbReference type="Pfam" id="PF00787">
    <property type="entry name" value="PX"/>
    <property type="match status" value="1"/>
</dbReference>
<dbReference type="Proteomes" id="UP000314982">
    <property type="component" value="Unassembled WGS sequence"/>
</dbReference>
<dbReference type="GO" id="GO:0035091">
    <property type="term" value="F:phosphatidylinositol binding"/>
    <property type="evidence" value="ECO:0007669"/>
    <property type="project" value="InterPro"/>
</dbReference>
<dbReference type="PANTHER" id="PTHR22999">
    <property type="entry name" value="PX SERINE/THREONINE KINASE PXK"/>
    <property type="match status" value="1"/>
</dbReference>
<dbReference type="GO" id="GO:0005770">
    <property type="term" value="C:late endosome"/>
    <property type="evidence" value="ECO:0007669"/>
    <property type="project" value="TreeGrafter"/>
</dbReference>
<name>A0A4W5L3V8_9TELE</name>
<dbReference type="GO" id="GO:0043271">
    <property type="term" value="P:negative regulation of monoatomic ion transport"/>
    <property type="evidence" value="ECO:0007669"/>
    <property type="project" value="TreeGrafter"/>
</dbReference>
<dbReference type="GO" id="GO:0008333">
    <property type="term" value="P:endosome to lysosome transport"/>
    <property type="evidence" value="ECO:0007669"/>
    <property type="project" value="TreeGrafter"/>
</dbReference>
<dbReference type="InterPro" id="IPR036871">
    <property type="entry name" value="PX_dom_sf"/>
</dbReference>
<sequence>SPKNNTCVTVPVLLELNVYVSVYLCEYIIRVQRGVSTENSWQVNKNLIYKFVSGVSLPLPPKKLLGNMDREFIAERQRGLQVYLDFITQHHILATCQLVKKFLDANNYSANYTGVC</sequence>
<dbReference type="InterPro" id="IPR051837">
    <property type="entry name" value="SortingNexin/PXDomain-PKLike"/>
</dbReference>
<evidence type="ECO:0000256" key="1">
    <source>
        <dbReference type="ARBA" id="ARBA00004496"/>
    </source>
</evidence>
<evidence type="ECO:0000313" key="5">
    <source>
        <dbReference type="Proteomes" id="UP000314982"/>
    </source>
</evidence>
<dbReference type="GO" id="GO:0006622">
    <property type="term" value="P:protein targeting to lysosome"/>
    <property type="evidence" value="ECO:0007669"/>
    <property type="project" value="TreeGrafter"/>
</dbReference>
<dbReference type="GO" id="GO:0005769">
    <property type="term" value="C:early endosome"/>
    <property type="evidence" value="ECO:0007669"/>
    <property type="project" value="TreeGrafter"/>
</dbReference>
<evidence type="ECO:0000259" key="3">
    <source>
        <dbReference type="PROSITE" id="PS50195"/>
    </source>
</evidence>
<dbReference type="AlphaFoldDB" id="A0A4W5L3V8"/>
<dbReference type="InterPro" id="IPR001683">
    <property type="entry name" value="PX_dom"/>
</dbReference>
<dbReference type="SUPFAM" id="SSF64268">
    <property type="entry name" value="PX domain"/>
    <property type="match status" value="1"/>
</dbReference>
<dbReference type="Gene3D" id="3.30.1520.10">
    <property type="entry name" value="Phox-like domain"/>
    <property type="match status" value="1"/>
</dbReference>
<evidence type="ECO:0000313" key="4">
    <source>
        <dbReference type="Ensembl" id="ENSHHUP00000018480.1"/>
    </source>
</evidence>
<keyword evidence="5" id="KW-1185">Reference proteome</keyword>
<feature type="domain" description="PX" evidence="3">
    <location>
        <begin position="1"/>
        <end position="110"/>
    </location>
</feature>
<dbReference type="STRING" id="62062.ENSHHUP00000018480"/>
<reference evidence="5" key="1">
    <citation type="submission" date="2018-06" db="EMBL/GenBank/DDBJ databases">
        <title>Genome assembly of Danube salmon.</title>
        <authorList>
            <person name="Macqueen D.J."/>
            <person name="Gundappa M.K."/>
        </authorList>
    </citation>
    <scope>NUCLEOTIDE SEQUENCE [LARGE SCALE GENOMIC DNA]</scope>
</reference>
<dbReference type="PROSITE" id="PS50195">
    <property type="entry name" value="PX"/>
    <property type="match status" value="1"/>
</dbReference>
<dbReference type="GO" id="GO:0005886">
    <property type="term" value="C:plasma membrane"/>
    <property type="evidence" value="ECO:0007669"/>
    <property type="project" value="TreeGrafter"/>
</dbReference>
<evidence type="ECO:0000256" key="2">
    <source>
        <dbReference type="ARBA" id="ARBA00022490"/>
    </source>
</evidence>
<protein>
    <recommendedName>
        <fullName evidence="3">PX domain-containing protein</fullName>
    </recommendedName>
</protein>
<dbReference type="GO" id="GO:0045022">
    <property type="term" value="P:early endosome to late endosome transport"/>
    <property type="evidence" value="ECO:0007669"/>
    <property type="project" value="TreeGrafter"/>
</dbReference>
<reference evidence="4" key="3">
    <citation type="submission" date="2025-09" db="UniProtKB">
        <authorList>
            <consortium name="Ensembl"/>
        </authorList>
    </citation>
    <scope>IDENTIFICATION</scope>
</reference>
<dbReference type="Ensembl" id="ENSHHUT00000019151.1">
    <property type="protein sequence ID" value="ENSHHUP00000018480.1"/>
    <property type="gene ID" value="ENSHHUG00000011531.1"/>
</dbReference>
<accession>A0A4W5L3V8</accession>
<dbReference type="GeneTree" id="ENSGT01030000237148"/>
<organism evidence="4 5">
    <name type="scientific">Hucho hucho</name>
    <name type="common">huchen</name>
    <dbReference type="NCBI Taxonomy" id="62062"/>
    <lineage>
        <taxon>Eukaryota</taxon>
        <taxon>Metazoa</taxon>
        <taxon>Chordata</taxon>
        <taxon>Craniata</taxon>
        <taxon>Vertebrata</taxon>
        <taxon>Euteleostomi</taxon>
        <taxon>Actinopterygii</taxon>
        <taxon>Neopterygii</taxon>
        <taxon>Teleostei</taxon>
        <taxon>Protacanthopterygii</taxon>
        <taxon>Salmoniformes</taxon>
        <taxon>Salmonidae</taxon>
        <taxon>Salmoninae</taxon>
        <taxon>Hucho</taxon>
    </lineage>
</organism>